<dbReference type="GO" id="GO:0006508">
    <property type="term" value="P:proteolysis"/>
    <property type="evidence" value="ECO:0007669"/>
    <property type="project" value="UniProtKB-UniRule"/>
</dbReference>
<organism evidence="4 5">
    <name type="scientific">Thermoactinomyces mirandus</name>
    <dbReference type="NCBI Taxonomy" id="2756294"/>
    <lineage>
        <taxon>Bacteria</taxon>
        <taxon>Bacillati</taxon>
        <taxon>Bacillota</taxon>
        <taxon>Bacilli</taxon>
        <taxon>Bacillales</taxon>
        <taxon>Thermoactinomycetaceae</taxon>
        <taxon>Thermoactinomyces</taxon>
    </lineage>
</organism>
<feature type="binding site" evidence="2">
    <location>
        <position position="269"/>
    </location>
    <ligand>
        <name>Zn(2+)</name>
        <dbReference type="ChEBI" id="CHEBI:29105"/>
        <note>catalytic</note>
    </ligand>
</feature>
<keyword evidence="1 2" id="KW-0479">Metal-binding</keyword>
<keyword evidence="1" id="KW-0378">Hydrolase</keyword>
<dbReference type="InterPro" id="IPR001333">
    <property type="entry name" value="Peptidase_M32_Taq"/>
</dbReference>
<keyword evidence="2" id="KW-0862">Zinc</keyword>
<evidence type="ECO:0000256" key="2">
    <source>
        <dbReference type="PIRSR" id="PIRSR006615-1"/>
    </source>
</evidence>
<feature type="active site" description="Proton donor/acceptor" evidence="3">
    <location>
        <position position="270"/>
    </location>
</feature>
<feature type="binding site" evidence="2">
    <location>
        <position position="299"/>
    </location>
    <ligand>
        <name>Zn(2+)</name>
        <dbReference type="ChEBI" id="CHEBI:29105"/>
        <note>catalytic</note>
    </ligand>
</feature>
<dbReference type="AlphaFoldDB" id="A0A7W1XRW7"/>
<evidence type="ECO:0000313" key="5">
    <source>
        <dbReference type="Proteomes" id="UP000538292"/>
    </source>
</evidence>
<keyword evidence="1" id="KW-0482">Metalloprotease</keyword>
<dbReference type="EMBL" id="JACEOL010000025">
    <property type="protein sequence ID" value="MBA4602173.1"/>
    <property type="molecule type" value="Genomic_DNA"/>
</dbReference>
<dbReference type="Proteomes" id="UP000538292">
    <property type="component" value="Unassembled WGS sequence"/>
</dbReference>
<dbReference type="GO" id="GO:0004181">
    <property type="term" value="F:metallocarboxypeptidase activity"/>
    <property type="evidence" value="ECO:0007669"/>
    <property type="project" value="UniProtKB-UniRule"/>
</dbReference>
<reference evidence="4 5" key="1">
    <citation type="submission" date="2020-07" db="EMBL/GenBank/DDBJ databases">
        <title>Thermoactinomyces phylogeny.</title>
        <authorList>
            <person name="Dunlap C."/>
        </authorList>
    </citation>
    <scope>NUCLEOTIDE SEQUENCE [LARGE SCALE GENOMIC DNA]</scope>
    <source>
        <strain evidence="4 5">AMNI-1</strain>
    </source>
</reference>
<keyword evidence="1" id="KW-0645">Protease</keyword>
<comment type="catalytic activity">
    <reaction evidence="1">
        <text>Release of a C-terminal amino acid with broad specificity, except for -Pro.</text>
        <dbReference type="EC" id="3.4.17.19"/>
    </reaction>
</comment>
<dbReference type="PIRSF" id="PIRSF006615">
    <property type="entry name" value="Zn_crbxpep_Taq"/>
    <property type="match status" value="1"/>
</dbReference>
<name>A0A7W1XRW7_9BACL</name>
<dbReference type="PRINTS" id="PR00998">
    <property type="entry name" value="CRBOXYPTASET"/>
</dbReference>
<keyword evidence="5" id="KW-1185">Reference proteome</keyword>
<dbReference type="Pfam" id="PF02074">
    <property type="entry name" value="Peptidase_M32"/>
    <property type="match status" value="1"/>
</dbReference>
<dbReference type="GO" id="GO:0046872">
    <property type="term" value="F:metal ion binding"/>
    <property type="evidence" value="ECO:0007669"/>
    <property type="project" value="UniProtKB-KW"/>
</dbReference>
<dbReference type="Gene3D" id="1.10.1370.30">
    <property type="match status" value="1"/>
</dbReference>
<sequence length="507" mass="58335">MGGKILYKKWQCLKKRLREIYDLESVIAVLTWDQNTHMPPGGAEARGKQLSVLGELAHQKKTAPELGELLEAVESEPPFLSYDSDQASIVRVAKRQYLEAQKVSTGFISRFYEHIAKTNQIWMEARESNDFGKVAPCLEKTLDLSREYASFFPESEHIADPLINRSDYGMKASDIQELFHQLRRQLVPFVDEITQQPASDRSCLLQAYPVQKQLDFCKEVIAKMGFDFRRGRLDLAMHPFMIGFAAGDIRITTRVKEQDLSEVLFSTIHEAGHAIYEMGINPAYEGTPLHNGISCGVHESQSRLWENIIGRSREFWSYFYPKLQARFPSQLGNVSLDDFYRAINHVERSLIRTDADELTYNLHVIIRFDLELALLEGKLQIRDLPEAWNERYKTDLGLVPPNDRDGVLQDIHWYFDFIGGVFQGYTLGNILSSQFYQAALKACPEIPEQIVHGNFVPLHAWLKENIYQHGSKYTAAEIVERATGSSLAIEPYMEYLRKKYYNLYLSR</sequence>
<comment type="function">
    <text evidence="1">Broad specificity carboxypetidase that releases amino acids sequentially from the C-terminus, including neutral, aromatic, polar and basic residues.</text>
</comment>
<proteinExistence type="inferred from homology"/>
<dbReference type="CDD" id="cd06460">
    <property type="entry name" value="M32_Taq"/>
    <property type="match status" value="1"/>
</dbReference>
<evidence type="ECO:0000256" key="1">
    <source>
        <dbReference type="PIRNR" id="PIRNR006615"/>
    </source>
</evidence>
<dbReference type="PANTHER" id="PTHR34217">
    <property type="entry name" value="METAL-DEPENDENT CARBOXYPEPTIDASE"/>
    <property type="match status" value="1"/>
</dbReference>
<comment type="caution">
    <text evidence="4">The sequence shown here is derived from an EMBL/GenBank/DDBJ whole genome shotgun (WGS) entry which is preliminary data.</text>
</comment>
<gene>
    <name evidence="4" type="ORF">H2C83_07560</name>
</gene>
<evidence type="ECO:0000256" key="3">
    <source>
        <dbReference type="PIRSR" id="PIRSR006615-2"/>
    </source>
</evidence>
<dbReference type="EC" id="3.4.17.19" evidence="1"/>
<comment type="similarity">
    <text evidence="1">Belongs to the peptidase M32 family.</text>
</comment>
<comment type="cofactor">
    <cofactor evidence="2">
        <name>Zn(2+)</name>
        <dbReference type="ChEBI" id="CHEBI:29105"/>
    </cofactor>
    <text evidence="2">Binds 1 zinc ion per subunit.</text>
</comment>
<dbReference type="PROSITE" id="PS52034">
    <property type="entry name" value="PEPTIDASE_M32"/>
    <property type="match status" value="1"/>
</dbReference>
<dbReference type="PANTHER" id="PTHR34217:SF1">
    <property type="entry name" value="CARBOXYPEPTIDASE 1"/>
    <property type="match status" value="1"/>
</dbReference>
<keyword evidence="1 4" id="KW-0121">Carboxypeptidase</keyword>
<feature type="binding site" evidence="2">
    <location>
        <position position="273"/>
    </location>
    <ligand>
        <name>Zn(2+)</name>
        <dbReference type="ChEBI" id="CHEBI:29105"/>
        <note>catalytic</note>
    </ligand>
</feature>
<accession>A0A7W1XRW7</accession>
<protein>
    <recommendedName>
        <fullName evidence="1">Metal-dependent carboxypeptidase</fullName>
        <ecNumber evidence="1">3.4.17.19</ecNumber>
    </recommendedName>
</protein>
<dbReference type="SUPFAM" id="SSF55486">
    <property type="entry name" value="Metalloproteases ('zincins'), catalytic domain"/>
    <property type="match status" value="1"/>
</dbReference>
<evidence type="ECO:0000313" key="4">
    <source>
        <dbReference type="EMBL" id="MBA4602173.1"/>
    </source>
</evidence>